<evidence type="ECO:0000259" key="10">
    <source>
        <dbReference type="PROSITE" id="PS51212"/>
    </source>
</evidence>
<dbReference type="Pfam" id="PF01822">
    <property type="entry name" value="WSC"/>
    <property type="match status" value="1"/>
</dbReference>
<dbReference type="EMBL" id="DS268109">
    <property type="protein sequence ID" value="KMM64663.1"/>
    <property type="molecule type" value="Genomic_DNA"/>
</dbReference>
<keyword evidence="6" id="KW-0325">Glycoprotein</keyword>
<dbReference type="InterPro" id="IPR002889">
    <property type="entry name" value="WSC_carb-bd"/>
</dbReference>
<accession>A0A0J6F3H4</accession>
<evidence type="ECO:0000256" key="9">
    <source>
        <dbReference type="SAM" id="SignalP"/>
    </source>
</evidence>
<dbReference type="PANTHER" id="PTHR24269:SF23">
    <property type="entry name" value="PLASMA MEMBRANE SENSOR TRANSDUCER (EUROFUNG)"/>
    <property type="match status" value="1"/>
</dbReference>
<reference evidence="12" key="3">
    <citation type="journal article" date="2010" name="Genome Res.">
        <title>Population genomic sequencing of Coccidioides fungi reveals recent hybridization and transposon control.</title>
        <authorList>
            <person name="Neafsey D.E."/>
            <person name="Barker B.M."/>
            <person name="Sharpton T.J."/>
            <person name="Stajich J.E."/>
            <person name="Park D.J."/>
            <person name="Whiston E."/>
            <person name="Hung C.-Y."/>
            <person name="McMahan C."/>
            <person name="White J."/>
            <person name="Sykes S."/>
            <person name="Heiman D."/>
            <person name="Young S."/>
            <person name="Zeng Q."/>
            <person name="Abouelleil A."/>
            <person name="Aftuck L."/>
            <person name="Bessette D."/>
            <person name="Brown A."/>
            <person name="FitzGerald M."/>
            <person name="Lui A."/>
            <person name="Macdonald J.P."/>
            <person name="Priest M."/>
            <person name="Orbach M.J."/>
            <person name="Galgiani J.N."/>
            <person name="Kirkland T.N."/>
            <person name="Cole G.T."/>
            <person name="Birren B.W."/>
            <person name="Henn M.R."/>
            <person name="Taylor J.W."/>
            <person name="Rounsley S.D."/>
        </authorList>
    </citation>
    <scope>NUCLEOTIDE SEQUENCE [LARGE SCALE GENOMIC DNA]</scope>
    <source>
        <strain evidence="12">RMSCC 3488</strain>
    </source>
</reference>
<protein>
    <recommendedName>
        <fullName evidence="10">WSC domain-containing protein</fullName>
    </recommendedName>
</protein>
<evidence type="ECO:0000256" key="4">
    <source>
        <dbReference type="ARBA" id="ARBA00022989"/>
    </source>
</evidence>
<evidence type="ECO:0000256" key="2">
    <source>
        <dbReference type="ARBA" id="ARBA00022692"/>
    </source>
</evidence>
<evidence type="ECO:0000256" key="5">
    <source>
        <dbReference type="ARBA" id="ARBA00023136"/>
    </source>
</evidence>
<evidence type="ECO:0000256" key="8">
    <source>
        <dbReference type="SAM" id="Phobius"/>
    </source>
</evidence>
<feature type="region of interest" description="Disordered" evidence="7">
    <location>
        <begin position="223"/>
        <end position="248"/>
    </location>
</feature>
<dbReference type="PROSITE" id="PS51212">
    <property type="entry name" value="WSC"/>
    <property type="match status" value="1"/>
</dbReference>
<keyword evidence="3 9" id="KW-0732">Signal</keyword>
<dbReference type="Proteomes" id="UP000054567">
    <property type="component" value="Unassembled WGS sequence"/>
</dbReference>
<dbReference type="OrthoDB" id="2019572at2759"/>
<dbReference type="VEuPathDB" id="FungiDB:CPAG_01015"/>
<evidence type="ECO:0000256" key="7">
    <source>
        <dbReference type="SAM" id="MobiDB-lite"/>
    </source>
</evidence>
<organism evidence="11 12">
    <name type="scientific">Coccidioides posadasii RMSCC 3488</name>
    <dbReference type="NCBI Taxonomy" id="454284"/>
    <lineage>
        <taxon>Eukaryota</taxon>
        <taxon>Fungi</taxon>
        <taxon>Dikarya</taxon>
        <taxon>Ascomycota</taxon>
        <taxon>Pezizomycotina</taxon>
        <taxon>Eurotiomycetes</taxon>
        <taxon>Eurotiomycetidae</taxon>
        <taxon>Onygenales</taxon>
        <taxon>Onygenaceae</taxon>
        <taxon>Coccidioides</taxon>
    </lineage>
</organism>
<proteinExistence type="predicted"/>
<name>A0A0J6F3H4_COCPO</name>
<feature type="chain" id="PRO_5005270712" description="WSC domain-containing protein" evidence="9">
    <location>
        <begin position="24"/>
        <end position="267"/>
    </location>
</feature>
<keyword evidence="4 8" id="KW-1133">Transmembrane helix</keyword>
<feature type="region of interest" description="Disordered" evidence="7">
    <location>
        <begin position="125"/>
        <end position="144"/>
    </location>
</feature>
<dbReference type="PANTHER" id="PTHR24269">
    <property type="entry name" value="KREMEN PROTEIN"/>
    <property type="match status" value="1"/>
</dbReference>
<comment type="subcellular location">
    <subcellularLocation>
        <location evidence="1">Membrane</location>
        <topology evidence="1">Single-pass membrane protein</topology>
    </subcellularLocation>
</comment>
<evidence type="ECO:0000313" key="12">
    <source>
        <dbReference type="Proteomes" id="UP000054567"/>
    </source>
</evidence>
<evidence type="ECO:0000313" key="11">
    <source>
        <dbReference type="EMBL" id="KMM64663.1"/>
    </source>
</evidence>
<reference evidence="12" key="2">
    <citation type="journal article" date="2009" name="Genome Res.">
        <title>Comparative genomic analyses of the human fungal pathogens Coccidioides and their relatives.</title>
        <authorList>
            <person name="Sharpton T.J."/>
            <person name="Stajich J.E."/>
            <person name="Rounsley S.D."/>
            <person name="Gardner M.J."/>
            <person name="Wortman J.R."/>
            <person name="Jordar V.S."/>
            <person name="Maiti R."/>
            <person name="Kodira C.D."/>
            <person name="Neafsey D.E."/>
            <person name="Zeng Q."/>
            <person name="Hung C.-Y."/>
            <person name="McMahan C."/>
            <person name="Muszewska A."/>
            <person name="Grynberg M."/>
            <person name="Mandel M.A."/>
            <person name="Kellner E.M."/>
            <person name="Barker B.M."/>
            <person name="Galgiani J.N."/>
            <person name="Orbach M.J."/>
            <person name="Kirkland T.N."/>
            <person name="Cole G.T."/>
            <person name="Henn M.R."/>
            <person name="Birren B.W."/>
            <person name="Taylor J.W."/>
        </authorList>
    </citation>
    <scope>NUCLEOTIDE SEQUENCE [LARGE SCALE GENOMIC DNA]</scope>
    <source>
        <strain evidence="12">RMSCC 3488</strain>
    </source>
</reference>
<keyword evidence="5 8" id="KW-0472">Membrane</keyword>
<evidence type="ECO:0000256" key="3">
    <source>
        <dbReference type="ARBA" id="ARBA00022729"/>
    </source>
</evidence>
<dbReference type="AlphaFoldDB" id="A0A0J6F3H4"/>
<gene>
    <name evidence="11" type="ORF">CPAG_01015</name>
</gene>
<dbReference type="InterPro" id="IPR051836">
    <property type="entry name" value="Kremen_rcpt"/>
</dbReference>
<feature type="transmembrane region" description="Helical" evidence="8">
    <location>
        <begin position="172"/>
        <end position="194"/>
    </location>
</feature>
<feature type="domain" description="WSC" evidence="10">
    <location>
        <begin position="29"/>
        <end position="118"/>
    </location>
</feature>
<dbReference type="SMART" id="SM00321">
    <property type="entry name" value="WSC"/>
    <property type="match status" value="1"/>
</dbReference>
<evidence type="ECO:0000256" key="6">
    <source>
        <dbReference type="ARBA" id="ARBA00023180"/>
    </source>
</evidence>
<reference evidence="11 12" key="1">
    <citation type="submission" date="2007-06" db="EMBL/GenBank/DDBJ databases">
        <title>The Genome Sequence of Coccidioides posadasii RMSCC_3488.</title>
        <authorList>
            <consortium name="Coccidioides Genome Resources Consortium"/>
            <consortium name="The Broad Institute Genome Sequencing Platform"/>
            <person name="Henn M.R."/>
            <person name="Sykes S."/>
            <person name="Young S."/>
            <person name="Jaffe D."/>
            <person name="Berlin A."/>
            <person name="Alvarez P."/>
            <person name="Butler J."/>
            <person name="Gnerre S."/>
            <person name="Grabherr M."/>
            <person name="Mauceli E."/>
            <person name="Brockman W."/>
            <person name="Kodira C."/>
            <person name="Alvarado L."/>
            <person name="Zeng Q."/>
            <person name="Crawford M."/>
            <person name="Antoine C."/>
            <person name="Devon K."/>
            <person name="Galgiani J."/>
            <person name="Orsborn K."/>
            <person name="Lewis M.L."/>
            <person name="Nusbaum C."/>
            <person name="Galagan J."/>
            <person name="Birren B."/>
        </authorList>
    </citation>
    <scope>NUCLEOTIDE SEQUENCE [LARGE SCALE GENOMIC DNA]</scope>
    <source>
        <strain evidence="11 12">RMSCC 3488</strain>
    </source>
</reference>
<feature type="signal peptide" evidence="9">
    <location>
        <begin position="1"/>
        <end position="23"/>
    </location>
</feature>
<evidence type="ECO:0000256" key="1">
    <source>
        <dbReference type="ARBA" id="ARBA00004167"/>
    </source>
</evidence>
<sequence length="267" mass="28527">MRSLLSVAAIAASILLHGGLVGAADDINKETSQGCYKSSGSMKSQGPYTFQSVGYCRGVCEKLKKPAMALSRGSHCYCGDKLPPKSQKTDDDDCKITCDGYPKEYCGGKKTFSVFITERNDEVESDDDSVLTATGTSTSPPMQTITQSGHTVVVTAGGDADKKGGGPNKAGIAAGVVVGVVVLAAIIGGIFFFLKYKKRKEVMEEYRRNATISNFVAGGKPYSEGSMSDSRLEPSLMSQRRQSNGSIADDQDFSRRILKVTNPDSHY</sequence>
<keyword evidence="2 8" id="KW-0812">Transmembrane</keyword>
<dbReference type="GO" id="GO:0005886">
    <property type="term" value="C:plasma membrane"/>
    <property type="evidence" value="ECO:0007669"/>
    <property type="project" value="TreeGrafter"/>
</dbReference>
<feature type="compositionally biased region" description="Polar residues" evidence="7">
    <location>
        <begin position="236"/>
        <end position="246"/>
    </location>
</feature>
<feature type="compositionally biased region" description="Polar residues" evidence="7">
    <location>
        <begin position="131"/>
        <end position="144"/>
    </location>
</feature>